<dbReference type="EMBL" id="ADVL01000791">
    <property type="protein sequence ID" value="EFH09389.1"/>
    <property type="molecule type" value="Genomic_DNA"/>
</dbReference>
<accession>D5RTF8</accession>
<comment type="similarity">
    <text evidence="1">Belongs to the myoviridae tail sheath protein family.</text>
</comment>
<dbReference type="Proteomes" id="UP000005324">
    <property type="component" value="Unassembled WGS sequence"/>
</dbReference>
<protein>
    <submittedName>
        <fullName evidence="4">Bacteriophage Mu tail sheath protein (GpL)</fullName>
    </submittedName>
</protein>
<keyword evidence="5" id="KW-1185">Reference proteome</keyword>
<dbReference type="RefSeq" id="WP_007003400.1">
    <property type="nucleotide sequence ID" value="NZ_GG770777.1"/>
</dbReference>
<evidence type="ECO:0000313" key="4">
    <source>
        <dbReference type="EMBL" id="EFH09389.1"/>
    </source>
</evidence>
<sequence length="491" mass="51927">MAIGFREIPSNLRVPLFFAELDNSRANSAQEAQRSLIIGQMLGSGTLAAGVPVLMQGVDWVKQRAGAGSMLAQMAECYRKRDGFGEVWLLPLADAVAGVAATGSVALSGSPTAAGTLSLYIGGMRVQQLVTTGQTAAQIATALAATINGTADLAVTAAAASSTVTLTARHKGLTGNDLPLVLNYRGAPGGEVTPDGLTVTFTAMSGGTTNPVLDTALANLGDMPFDYIAMPYTDTTSLDALKSFLASRWAWDRMLYGGAFAAVRGTLGQAGAFGLARNDAHVSVMPCDGSPTPPWCWAANLTGALAVSLRADVALPLHGLGLDVLAPPPEKRWTIGERNTLLWSGLSSHTVQDDGTVTTETIVTTYQRNPLGAADDSYLYVERLYTLAAVIRNLRIFVTSTFGRMKLASNDQPVRPGQNIVTPNLIRNAIIGRYRELERLGLVQNSAAFEASLVVERNGTNRCRIDALLPIVPIDQLRQLAALVQFRNSQG</sequence>
<dbReference type="Pfam" id="PF17482">
    <property type="entry name" value="Phage_sheath_1C"/>
    <property type="match status" value="1"/>
</dbReference>
<name>D5RTF8_9PROT</name>
<feature type="domain" description="Tail sheath protein C-terminal" evidence="3">
    <location>
        <begin position="374"/>
        <end position="487"/>
    </location>
</feature>
<proteinExistence type="inferred from homology"/>
<dbReference type="InterPro" id="IPR007067">
    <property type="entry name" value="Tail_sheath"/>
</dbReference>
<dbReference type="HOGENOM" id="CLU_023068_1_0_5"/>
<evidence type="ECO:0000259" key="2">
    <source>
        <dbReference type="Pfam" id="PF04984"/>
    </source>
</evidence>
<organism evidence="4 5">
    <name type="scientific">Pseudoroseomonas cervicalis ATCC 49957</name>
    <dbReference type="NCBI Taxonomy" id="525371"/>
    <lineage>
        <taxon>Bacteria</taxon>
        <taxon>Pseudomonadati</taxon>
        <taxon>Pseudomonadota</taxon>
        <taxon>Alphaproteobacteria</taxon>
        <taxon>Acetobacterales</taxon>
        <taxon>Roseomonadaceae</taxon>
        <taxon>Roseomonas</taxon>
    </lineage>
</organism>
<dbReference type="AlphaFoldDB" id="D5RTF8"/>
<dbReference type="Pfam" id="PF04984">
    <property type="entry name" value="Phage_sheath_1"/>
    <property type="match status" value="1"/>
</dbReference>
<dbReference type="OrthoDB" id="5442644at2"/>
<evidence type="ECO:0000259" key="3">
    <source>
        <dbReference type="Pfam" id="PF17482"/>
    </source>
</evidence>
<dbReference type="PIRSF" id="PIRSF007349">
    <property type="entry name" value="Tsp_L"/>
    <property type="match status" value="1"/>
</dbReference>
<evidence type="ECO:0000256" key="1">
    <source>
        <dbReference type="ARBA" id="ARBA00008005"/>
    </source>
</evidence>
<feature type="domain" description="Tail sheath protein subtilisin-like" evidence="2">
    <location>
        <begin position="206"/>
        <end position="359"/>
    </location>
</feature>
<comment type="caution">
    <text evidence="4">The sequence shown here is derived from an EMBL/GenBank/DDBJ whole genome shotgun (WGS) entry which is preliminary data.</text>
</comment>
<dbReference type="InterPro" id="IPR035089">
    <property type="entry name" value="Phage_sheath_subtilisin"/>
</dbReference>
<gene>
    <name evidence="4" type="ORF">HMPREF0731_4370</name>
</gene>
<reference evidence="4 5" key="1">
    <citation type="submission" date="2010-04" db="EMBL/GenBank/DDBJ databases">
        <authorList>
            <person name="Qin X."/>
            <person name="Bachman B."/>
            <person name="Battles P."/>
            <person name="Bell A."/>
            <person name="Bess C."/>
            <person name="Bickham C."/>
            <person name="Chaboub L."/>
            <person name="Chen D."/>
            <person name="Coyle M."/>
            <person name="Deiros D.R."/>
            <person name="Dinh H."/>
            <person name="Forbes L."/>
            <person name="Fowler G."/>
            <person name="Francisco L."/>
            <person name="Fu Q."/>
            <person name="Gubbala S."/>
            <person name="Hale W."/>
            <person name="Han Y."/>
            <person name="Hemphill L."/>
            <person name="Highlander S.K."/>
            <person name="Hirani K."/>
            <person name="Hogues M."/>
            <person name="Jackson L."/>
            <person name="Jakkamsetti A."/>
            <person name="Javaid M."/>
            <person name="Jiang H."/>
            <person name="Korchina V."/>
            <person name="Kovar C."/>
            <person name="Lara F."/>
            <person name="Lee S."/>
            <person name="Mata R."/>
            <person name="Mathew T."/>
            <person name="Moen C."/>
            <person name="Morales K."/>
            <person name="Munidasa M."/>
            <person name="Nazareth L."/>
            <person name="Ngo R."/>
            <person name="Nguyen L."/>
            <person name="Okwuonu G."/>
            <person name="Ongeri F."/>
            <person name="Patil S."/>
            <person name="Petrosino J."/>
            <person name="Pham C."/>
            <person name="Pham P."/>
            <person name="Pu L.-L."/>
            <person name="Puazo M."/>
            <person name="Raj R."/>
            <person name="Reid J."/>
            <person name="Rouhana J."/>
            <person name="Saada N."/>
            <person name="Shang Y."/>
            <person name="Simmons D."/>
            <person name="Thornton R."/>
            <person name="Warren J."/>
            <person name="Weissenberger G."/>
            <person name="Zhang J."/>
            <person name="Zhang L."/>
            <person name="Zhou C."/>
            <person name="Zhu D."/>
            <person name="Muzny D."/>
            <person name="Worley K."/>
            <person name="Gibbs R."/>
        </authorList>
    </citation>
    <scope>NUCLEOTIDE SEQUENCE [LARGE SCALE GENOMIC DNA]</scope>
    <source>
        <strain evidence="4 5">ATCC 49957</strain>
    </source>
</reference>
<dbReference type="InterPro" id="IPR020287">
    <property type="entry name" value="Tail_sheath_C"/>
</dbReference>
<evidence type="ECO:0000313" key="5">
    <source>
        <dbReference type="Proteomes" id="UP000005324"/>
    </source>
</evidence>